<dbReference type="PANTHER" id="PTHR33446:SF13">
    <property type="entry name" value="TONB PROTEIN"/>
    <property type="match status" value="1"/>
</dbReference>
<dbReference type="AlphaFoldDB" id="A0AA40VBT0"/>
<comment type="similarity">
    <text evidence="2">Belongs to the TonB family.</text>
</comment>
<keyword evidence="3" id="KW-0813">Transport</keyword>
<dbReference type="PROSITE" id="PS52015">
    <property type="entry name" value="TONB_CTD"/>
    <property type="match status" value="1"/>
</dbReference>
<gene>
    <name evidence="12" type="ORF">HNR51_002523</name>
</gene>
<evidence type="ECO:0000313" key="12">
    <source>
        <dbReference type="EMBL" id="MBA8913440.1"/>
    </source>
</evidence>
<keyword evidence="7" id="KW-0653">Protein transport</keyword>
<evidence type="ECO:0000256" key="8">
    <source>
        <dbReference type="ARBA" id="ARBA00022989"/>
    </source>
</evidence>
<keyword evidence="9" id="KW-0472">Membrane</keyword>
<evidence type="ECO:0000256" key="3">
    <source>
        <dbReference type="ARBA" id="ARBA00022448"/>
    </source>
</evidence>
<accession>A0AA40VBT0</accession>
<dbReference type="GO" id="GO:0005886">
    <property type="term" value="C:plasma membrane"/>
    <property type="evidence" value="ECO:0007669"/>
    <property type="project" value="UniProtKB-SubCell"/>
</dbReference>
<dbReference type="SUPFAM" id="SSF74653">
    <property type="entry name" value="TolA/TonB C-terminal domain"/>
    <property type="match status" value="1"/>
</dbReference>
<evidence type="ECO:0000256" key="9">
    <source>
        <dbReference type="ARBA" id="ARBA00023136"/>
    </source>
</evidence>
<feature type="compositionally biased region" description="Basic and acidic residues" evidence="10">
    <location>
        <begin position="136"/>
        <end position="158"/>
    </location>
</feature>
<evidence type="ECO:0000256" key="7">
    <source>
        <dbReference type="ARBA" id="ARBA00022927"/>
    </source>
</evidence>
<dbReference type="Gene3D" id="3.30.1150.10">
    <property type="match status" value="1"/>
</dbReference>
<feature type="region of interest" description="Disordered" evidence="10">
    <location>
        <begin position="79"/>
        <end position="202"/>
    </location>
</feature>
<dbReference type="InterPro" id="IPR051045">
    <property type="entry name" value="TonB-dependent_transducer"/>
</dbReference>
<evidence type="ECO:0000256" key="4">
    <source>
        <dbReference type="ARBA" id="ARBA00022475"/>
    </source>
</evidence>
<feature type="compositionally biased region" description="Low complexity" evidence="10">
    <location>
        <begin position="91"/>
        <end position="100"/>
    </location>
</feature>
<evidence type="ECO:0000259" key="11">
    <source>
        <dbReference type="PROSITE" id="PS52015"/>
    </source>
</evidence>
<keyword evidence="4" id="KW-1003">Cell membrane</keyword>
<dbReference type="RefSeq" id="WP_182555136.1">
    <property type="nucleotide sequence ID" value="NZ_BPRF01000008.1"/>
</dbReference>
<evidence type="ECO:0000256" key="1">
    <source>
        <dbReference type="ARBA" id="ARBA00004383"/>
    </source>
</evidence>
<protein>
    <submittedName>
        <fullName evidence="12">Protein TonB</fullName>
    </submittedName>
</protein>
<evidence type="ECO:0000256" key="6">
    <source>
        <dbReference type="ARBA" id="ARBA00022692"/>
    </source>
</evidence>
<dbReference type="EMBL" id="JACJIB010000004">
    <property type="protein sequence ID" value="MBA8913440.1"/>
    <property type="molecule type" value="Genomic_DNA"/>
</dbReference>
<name>A0AA40VBT0_9HYPH</name>
<dbReference type="Proteomes" id="UP000543554">
    <property type="component" value="Unassembled WGS sequence"/>
</dbReference>
<comment type="caution">
    <text evidence="12">The sequence shown here is derived from an EMBL/GenBank/DDBJ whole genome shotgun (WGS) entry which is preliminary data.</text>
</comment>
<keyword evidence="6" id="KW-0812">Transmembrane</keyword>
<dbReference type="InterPro" id="IPR037682">
    <property type="entry name" value="TonB_C"/>
</dbReference>
<dbReference type="PANTHER" id="PTHR33446">
    <property type="entry name" value="PROTEIN TONB-RELATED"/>
    <property type="match status" value="1"/>
</dbReference>
<dbReference type="NCBIfam" id="TIGR01352">
    <property type="entry name" value="tonB_Cterm"/>
    <property type="match status" value="1"/>
</dbReference>
<feature type="compositionally biased region" description="Pro residues" evidence="10">
    <location>
        <begin position="106"/>
        <end position="135"/>
    </location>
</feature>
<keyword evidence="13" id="KW-1185">Reference proteome</keyword>
<comment type="subcellular location">
    <subcellularLocation>
        <location evidence="1">Cell inner membrane</location>
        <topology evidence="1">Single-pass membrane protein</topology>
        <orientation evidence="1">Periplasmic side</orientation>
    </subcellularLocation>
</comment>
<dbReference type="GO" id="GO:0015031">
    <property type="term" value="P:protein transport"/>
    <property type="evidence" value="ECO:0007669"/>
    <property type="project" value="UniProtKB-KW"/>
</dbReference>
<proteinExistence type="inferred from homology"/>
<evidence type="ECO:0000256" key="5">
    <source>
        <dbReference type="ARBA" id="ARBA00022519"/>
    </source>
</evidence>
<evidence type="ECO:0000256" key="10">
    <source>
        <dbReference type="SAM" id="MobiDB-lite"/>
    </source>
</evidence>
<sequence>MIHPPPEAFVRAAGRHRAIVESREASLAAQILGWAVAGLLTLGLHVGLYLALTRETEPPPAPVELPAAVMIDMSPEPTVVKSEVDNASEGPPAADAQQVEPEPEEAPPPPDPEPVVEAPPPPPEVKPQAVLPPKPPKQEVKKPEPKPPEKKVEKEKPKKPVRKKDKPIMASRSGGGPRSDQQTANRTAASSAGAAASQVSRATWQNEMRARIVRAKRFPPGAFGAVGVAAVSVTFSGTGSVSSARLIASSGNAALDAEAVAVMYRAAPFPPPPGGQAVTQTIPLNFNRR</sequence>
<dbReference type="GO" id="GO:0055085">
    <property type="term" value="P:transmembrane transport"/>
    <property type="evidence" value="ECO:0007669"/>
    <property type="project" value="InterPro"/>
</dbReference>
<reference evidence="12 13" key="1">
    <citation type="submission" date="2020-08" db="EMBL/GenBank/DDBJ databases">
        <title>Genomic Encyclopedia of Type Strains, Phase IV (KMG-IV): sequencing the most valuable type-strain genomes for metagenomic binning, comparative biology and taxonomic classification.</title>
        <authorList>
            <person name="Goeker M."/>
        </authorList>
    </citation>
    <scope>NUCLEOTIDE SEQUENCE [LARGE SCALE GENOMIC DNA]</scope>
    <source>
        <strain evidence="12 13">DSM 11490</strain>
    </source>
</reference>
<dbReference type="InterPro" id="IPR006260">
    <property type="entry name" value="TonB/TolA_C"/>
</dbReference>
<evidence type="ECO:0000313" key="13">
    <source>
        <dbReference type="Proteomes" id="UP000543554"/>
    </source>
</evidence>
<evidence type="ECO:0000256" key="2">
    <source>
        <dbReference type="ARBA" id="ARBA00006555"/>
    </source>
</evidence>
<dbReference type="Pfam" id="PF13103">
    <property type="entry name" value="TonB_2"/>
    <property type="match status" value="1"/>
</dbReference>
<keyword evidence="5" id="KW-0997">Cell inner membrane</keyword>
<feature type="domain" description="TonB C-terminal" evidence="11">
    <location>
        <begin position="203"/>
        <end position="289"/>
    </location>
</feature>
<keyword evidence="8" id="KW-1133">Transmembrane helix</keyword>
<feature type="compositionally biased region" description="Low complexity" evidence="10">
    <location>
        <begin position="188"/>
        <end position="202"/>
    </location>
</feature>
<organism evidence="12 13">
    <name type="scientific">Methylorubrum thiocyanatum</name>
    <dbReference type="NCBI Taxonomy" id="47958"/>
    <lineage>
        <taxon>Bacteria</taxon>
        <taxon>Pseudomonadati</taxon>
        <taxon>Pseudomonadota</taxon>
        <taxon>Alphaproteobacteria</taxon>
        <taxon>Hyphomicrobiales</taxon>
        <taxon>Methylobacteriaceae</taxon>
        <taxon>Methylorubrum</taxon>
    </lineage>
</organism>